<feature type="signal peptide" evidence="3">
    <location>
        <begin position="1"/>
        <end position="31"/>
    </location>
</feature>
<dbReference type="InterPro" id="IPR001765">
    <property type="entry name" value="Carbonic_anhydrase"/>
</dbReference>
<feature type="chain" id="PRO_5046241896" evidence="3">
    <location>
        <begin position="32"/>
        <end position="234"/>
    </location>
</feature>
<dbReference type="SUPFAM" id="SSF53056">
    <property type="entry name" value="beta-carbonic anhydrase, cab"/>
    <property type="match status" value="1"/>
</dbReference>
<accession>A0ABV9DW75</accession>
<keyword evidence="3" id="KW-0732">Signal</keyword>
<dbReference type="Gene3D" id="3.40.1050.10">
    <property type="entry name" value="Carbonic anhydrase"/>
    <property type="match status" value="1"/>
</dbReference>
<evidence type="ECO:0000256" key="1">
    <source>
        <dbReference type="ARBA" id="ARBA00006217"/>
    </source>
</evidence>
<dbReference type="EMBL" id="JBHSFQ010000012">
    <property type="protein sequence ID" value="MFC4562987.1"/>
    <property type="molecule type" value="Genomic_DNA"/>
</dbReference>
<dbReference type="PANTHER" id="PTHR11002">
    <property type="entry name" value="CARBONIC ANHYDRASE"/>
    <property type="match status" value="1"/>
</dbReference>
<comment type="function">
    <text evidence="2">Catalyzes the reversible hydration of carbon dioxide to form bicarbonate.</text>
</comment>
<keyword evidence="5" id="KW-1185">Reference proteome</keyword>
<dbReference type="RefSeq" id="WP_378574655.1">
    <property type="nucleotide sequence ID" value="NZ_JBHSFQ010000012.1"/>
</dbReference>
<evidence type="ECO:0000313" key="5">
    <source>
        <dbReference type="Proteomes" id="UP001595923"/>
    </source>
</evidence>
<dbReference type="InterPro" id="IPR006311">
    <property type="entry name" value="TAT_signal"/>
</dbReference>
<name>A0ABV9DW75_9ACTN</name>
<reference evidence="5" key="1">
    <citation type="journal article" date="2019" name="Int. J. Syst. Evol. Microbiol.">
        <title>The Global Catalogue of Microorganisms (GCM) 10K type strain sequencing project: providing services to taxonomists for standard genome sequencing and annotation.</title>
        <authorList>
            <consortium name="The Broad Institute Genomics Platform"/>
            <consortium name="The Broad Institute Genome Sequencing Center for Infectious Disease"/>
            <person name="Wu L."/>
            <person name="Ma J."/>
        </authorList>
    </citation>
    <scope>NUCLEOTIDE SEQUENCE [LARGE SCALE GENOMIC DNA]</scope>
    <source>
        <strain evidence="5">XZYJ18</strain>
    </source>
</reference>
<evidence type="ECO:0000256" key="3">
    <source>
        <dbReference type="SAM" id="SignalP"/>
    </source>
</evidence>
<dbReference type="PANTHER" id="PTHR11002:SF79">
    <property type="entry name" value="CARBONIC ANHYDRASE 2"/>
    <property type="match status" value="1"/>
</dbReference>
<evidence type="ECO:0000256" key="2">
    <source>
        <dbReference type="ARBA" id="ARBA00024993"/>
    </source>
</evidence>
<dbReference type="Proteomes" id="UP001595923">
    <property type="component" value="Unassembled WGS sequence"/>
</dbReference>
<comment type="caution">
    <text evidence="4">The sequence shown here is derived from an EMBL/GenBank/DDBJ whole genome shotgun (WGS) entry which is preliminary data.</text>
</comment>
<dbReference type="SMART" id="SM00947">
    <property type="entry name" value="Pro_CA"/>
    <property type="match status" value="1"/>
</dbReference>
<dbReference type="PROSITE" id="PS51318">
    <property type="entry name" value="TAT"/>
    <property type="match status" value="1"/>
</dbReference>
<dbReference type="InterPro" id="IPR036874">
    <property type="entry name" value="Carbonic_anhydrase_sf"/>
</dbReference>
<proteinExistence type="inferred from homology"/>
<gene>
    <name evidence="4" type="ORF">ACFO4E_14075</name>
</gene>
<protein>
    <submittedName>
        <fullName evidence="4">Carbonic anhydrase</fullName>
    </submittedName>
</protein>
<sequence>MAISRRSALRTSLLSSAGLLLAGGAATAASAAPAPAPAQAADPDAALTLLKEGNRRWRTFRQAHPHEDARRRAAAVEGQSPFALVLGCADSRVPTEHVFDRGVGDLFVTRSAGQVLDESVLGSIVYGVEHLHIPLIVVMGHASCGAVTAAVEAHESGQVPEGHVGYLVEQLLPVVEATPDSGDDFVDDCISANALDIAEALRADPELSGHVDSGDLRIVAARYELDGSAVNFLD</sequence>
<evidence type="ECO:0000313" key="4">
    <source>
        <dbReference type="EMBL" id="MFC4562987.1"/>
    </source>
</evidence>
<dbReference type="Pfam" id="PF00484">
    <property type="entry name" value="Pro_CA"/>
    <property type="match status" value="1"/>
</dbReference>
<organism evidence="4 5">
    <name type="scientific">Nocardiopsis mangrovi</name>
    <dbReference type="NCBI Taxonomy" id="1179818"/>
    <lineage>
        <taxon>Bacteria</taxon>
        <taxon>Bacillati</taxon>
        <taxon>Actinomycetota</taxon>
        <taxon>Actinomycetes</taxon>
        <taxon>Streptosporangiales</taxon>
        <taxon>Nocardiopsidaceae</taxon>
        <taxon>Nocardiopsis</taxon>
    </lineage>
</organism>
<comment type="similarity">
    <text evidence="1">Belongs to the beta-class carbonic anhydrase family.</text>
</comment>